<dbReference type="AlphaFoldDB" id="A0AAW0T802"/>
<evidence type="ECO:0000259" key="4">
    <source>
        <dbReference type="Pfam" id="PF02782"/>
    </source>
</evidence>
<dbReference type="InterPro" id="IPR043129">
    <property type="entry name" value="ATPase_NBD"/>
</dbReference>
<dbReference type="Gene3D" id="3.30.420.40">
    <property type="match status" value="1"/>
</dbReference>
<dbReference type="EMBL" id="JARAKH010000036">
    <property type="protein sequence ID" value="KAK8383720.1"/>
    <property type="molecule type" value="Genomic_DNA"/>
</dbReference>
<evidence type="ECO:0000313" key="6">
    <source>
        <dbReference type="Proteomes" id="UP001487740"/>
    </source>
</evidence>
<feature type="domain" description="Carbohydrate kinase FGGY C-terminal" evidence="4">
    <location>
        <begin position="34"/>
        <end position="108"/>
    </location>
</feature>
<evidence type="ECO:0000313" key="5">
    <source>
        <dbReference type="EMBL" id="KAK8383720.1"/>
    </source>
</evidence>
<dbReference type="GO" id="GO:0005829">
    <property type="term" value="C:cytosol"/>
    <property type="evidence" value="ECO:0007669"/>
    <property type="project" value="TreeGrafter"/>
</dbReference>
<reference evidence="5 6" key="1">
    <citation type="submission" date="2023-03" db="EMBL/GenBank/DDBJ databases">
        <title>High-quality genome of Scylla paramamosain provides insights in environmental adaptation.</title>
        <authorList>
            <person name="Zhang L."/>
        </authorList>
    </citation>
    <scope>NUCLEOTIDE SEQUENCE [LARGE SCALE GENOMIC DNA]</scope>
    <source>
        <strain evidence="5">LZ_2023a</strain>
        <tissue evidence="5">Muscle</tissue>
    </source>
</reference>
<proteinExistence type="inferred from homology"/>
<keyword evidence="6" id="KW-1185">Reference proteome</keyword>
<dbReference type="GO" id="GO:0004856">
    <property type="term" value="F:D-xylulokinase activity"/>
    <property type="evidence" value="ECO:0007669"/>
    <property type="project" value="TreeGrafter"/>
</dbReference>
<dbReference type="InterPro" id="IPR018485">
    <property type="entry name" value="FGGY_C"/>
</dbReference>
<keyword evidence="3" id="KW-0418">Kinase</keyword>
<comment type="caution">
    <text evidence="5">The sequence shown here is derived from an EMBL/GenBank/DDBJ whole genome shotgun (WGS) entry which is preliminary data.</text>
</comment>
<dbReference type="SUPFAM" id="SSF53067">
    <property type="entry name" value="Actin-like ATPase domain"/>
    <property type="match status" value="1"/>
</dbReference>
<evidence type="ECO:0000256" key="1">
    <source>
        <dbReference type="ARBA" id="ARBA00009156"/>
    </source>
</evidence>
<protein>
    <recommendedName>
        <fullName evidence="4">Carbohydrate kinase FGGY C-terminal domain-containing protein</fullName>
    </recommendedName>
</protein>
<name>A0AAW0T802_SCYPA</name>
<dbReference type="PANTHER" id="PTHR10196">
    <property type="entry name" value="SUGAR KINASE"/>
    <property type="match status" value="1"/>
</dbReference>
<dbReference type="Proteomes" id="UP001487740">
    <property type="component" value="Unassembled WGS sequence"/>
</dbReference>
<dbReference type="GO" id="GO:0005997">
    <property type="term" value="P:xylulose metabolic process"/>
    <property type="evidence" value="ECO:0007669"/>
    <property type="project" value="TreeGrafter"/>
</dbReference>
<evidence type="ECO:0000256" key="2">
    <source>
        <dbReference type="ARBA" id="ARBA00022679"/>
    </source>
</evidence>
<keyword evidence="2" id="KW-0808">Transferase</keyword>
<gene>
    <name evidence="5" type="ORF">O3P69_015875</name>
</gene>
<sequence length="158" mass="17341">MGMYYHLKEIIPELEGVFRFNKAGEAVGRFASREVEVRAVVESQFIAKRMYAEKLGYSVGGEGRRVLATGGASGNTSILQVLADVFSCPVYTMEVANSACLGSAYRAKHGLVGGQYLESIKSQSFKLACQPNSDAYQMYTPMVKRFQSLEAAIFANKK</sequence>
<comment type="similarity">
    <text evidence="1">Belongs to the FGGY kinase family.</text>
</comment>
<accession>A0AAW0T802</accession>
<dbReference type="Pfam" id="PF02782">
    <property type="entry name" value="FGGY_C"/>
    <property type="match status" value="1"/>
</dbReference>
<dbReference type="PANTHER" id="PTHR10196:SF57">
    <property type="entry name" value="XYLULOSE KINASE"/>
    <property type="match status" value="1"/>
</dbReference>
<evidence type="ECO:0000256" key="3">
    <source>
        <dbReference type="ARBA" id="ARBA00022777"/>
    </source>
</evidence>
<organism evidence="5 6">
    <name type="scientific">Scylla paramamosain</name>
    <name type="common">Mud crab</name>
    <dbReference type="NCBI Taxonomy" id="85552"/>
    <lineage>
        <taxon>Eukaryota</taxon>
        <taxon>Metazoa</taxon>
        <taxon>Ecdysozoa</taxon>
        <taxon>Arthropoda</taxon>
        <taxon>Crustacea</taxon>
        <taxon>Multicrustacea</taxon>
        <taxon>Malacostraca</taxon>
        <taxon>Eumalacostraca</taxon>
        <taxon>Eucarida</taxon>
        <taxon>Decapoda</taxon>
        <taxon>Pleocyemata</taxon>
        <taxon>Brachyura</taxon>
        <taxon>Eubrachyura</taxon>
        <taxon>Portunoidea</taxon>
        <taxon>Portunidae</taxon>
        <taxon>Portuninae</taxon>
        <taxon>Scylla</taxon>
    </lineage>
</organism>